<name>L1IJ75_GUITC</name>
<sequence>MAGREQGAWGEEEFLQAYAPRGRAGGSCGDLQKLLDEVEGVGERWGVTVQLEEDADEVEHAVAIIRKISDAFSSFKAESETTERRLRERIARLEEQLFQAKQKEAELSARLHVMEKFAVLPHVDQNELGVGAMIDEMLNTAEVNFRLANQVDLLRTAAEEAIRAADYKEQDGEVLYQLWAQDTMHSITAVDGTRAEALENLSAIEEQLLMLQALARKKTRAQLAEMQLVKEISELHHKEIESLKLELQKLYDLLNKKIVDDGKTNSLQDLWNMLKAIMSENSKLSQDLRDLQASLTLKKYETVVEGHQTSSQAPLQPAFSLRKDIPARSDHRIVLASQRGTERKYLTVGQFRSFTQQHLAWKDERGQSTIIGLIGGTKPACRTFGSQDT</sequence>
<organism evidence="2">
    <name type="scientific">Guillardia theta (strain CCMP2712)</name>
    <name type="common">Cryptophyte</name>
    <dbReference type="NCBI Taxonomy" id="905079"/>
    <lineage>
        <taxon>Eukaryota</taxon>
        <taxon>Cryptophyceae</taxon>
        <taxon>Pyrenomonadales</taxon>
        <taxon>Geminigeraceae</taxon>
        <taxon>Guillardia</taxon>
    </lineage>
</organism>
<dbReference type="HOGENOM" id="CLU_710678_0_0_1"/>
<dbReference type="PaxDb" id="55529-EKX35865"/>
<dbReference type="RefSeq" id="XP_005822845.1">
    <property type="nucleotide sequence ID" value="XM_005822788.1"/>
</dbReference>
<dbReference type="KEGG" id="gtt:GUITHDRAFT_146211"/>
<keyword evidence="1" id="KW-0175">Coiled coil</keyword>
<reference evidence="4" key="2">
    <citation type="submission" date="2012-11" db="EMBL/GenBank/DDBJ databases">
        <authorList>
            <person name="Kuo A."/>
            <person name="Curtis B.A."/>
            <person name="Tanifuji G."/>
            <person name="Burki F."/>
            <person name="Gruber A."/>
            <person name="Irimia M."/>
            <person name="Maruyama S."/>
            <person name="Arias M.C."/>
            <person name="Ball S.G."/>
            <person name="Gile G.H."/>
            <person name="Hirakawa Y."/>
            <person name="Hopkins J.F."/>
            <person name="Rensing S.A."/>
            <person name="Schmutz J."/>
            <person name="Symeonidi A."/>
            <person name="Elias M."/>
            <person name="Eveleigh R.J."/>
            <person name="Herman E.K."/>
            <person name="Klute M.J."/>
            <person name="Nakayama T."/>
            <person name="Obornik M."/>
            <person name="Reyes-Prieto A."/>
            <person name="Armbrust E.V."/>
            <person name="Aves S.J."/>
            <person name="Beiko R.G."/>
            <person name="Coutinho P."/>
            <person name="Dacks J.B."/>
            <person name="Durnford D.G."/>
            <person name="Fast N.M."/>
            <person name="Green B.R."/>
            <person name="Grisdale C."/>
            <person name="Hempe F."/>
            <person name="Henrissat B."/>
            <person name="Hoppner M.P."/>
            <person name="Ishida K.-I."/>
            <person name="Kim E."/>
            <person name="Koreny L."/>
            <person name="Kroth P.G."/>
            <person name="Liu Y."/>
            <person name="Malik S.-B."/>
            <person name="Maier U.G."/>
            <person name="McRose D."/>
            <person name="Mock T."/>
            <person name="Neilson J.A."/>
            <person name="Onodera N.T."/>
            <person name="Poole A.M."/>
            <person name="Pritham E.J."/>
            <person name="Richards T.A."/>
            <person name="Rocap G."/>
            <person name="Roy S.W."/>
            <person name="Sarai C."/>
            <person name="Schaack S."/>
            <person name="Shirato S."/>
            <person name="Slamovits C.H."/>
            <person name="Spencer D.F."/>
            <person name="Suzuki S."/>
            <person name="Worden A.Z."/>
            <person name="Zauner S."/>
            <person name="Barry K."/>
            <person name="Bell C."/>
            <person name="Bharti A.K."/>
            <person name="Crow J.A."/>
            <person name="Grimwood J."/>
            <person name="Kramer R."/>
            <person name="Lindquist E."/>
            <person name="Lucas S."/>
            <person name="Salamov A."/>
            <person name="McFadden G.I."/>
            <person name="Lane C.E."/>
            <person name="Keeling P.J."/>
            <person name="Gray M.W."/>
            <person name="Grigoriev I.V."/>
            <person name="Archibald J.M."/>
        </authorList>
    </citation>
    <scope>NUCLEOTIDE SEQUENCE</scope>
    <source>
        <strain evidence="4">CCMP2712</strain>
    </source>
</reference>
<accession>L1IJ75</accession>
<feature type="coiled-coil region" evidence="1">
    <location>
        <begin position="76"/>
        <end position="110"/>
    </location>
</feature>
<protein>
    <submittedName>
        <fullName evidence="2 3">Uncharacterized protein</fullName>
    </submittedName>
</protein>
<reference evidence="3" key="3">
    <citation type="submission" date="2016-03" db="UniProtKB">
        <authorList>
            <consortium name="EnsemblProtists"/>
        </authorList>
    </citation>
    <scope>IDENTIFICATION</scope>
</reference>
<dbReference type="Proteomes" id="UP000011087">
    <property type="component" value="Unassembled WGS sequence"/>
</dbReference>
<keyword evidence="4" id="KW-1185">Reference proteome</keyword>
<dbReference type="EnsemblProtists" id="EKX35865">
    <property type="protein sequence ID" value="EKX35865"/>
    <property type="gene ID" value="GUITHDRAFT_146211"/>
</dbReference>
<evidence type="ECO:0000256" key="1">
    <source>
        <dbReference type="SAM" id="Coils"/>
    </source>
</evidence>
<dbReference type="EMBL" id="JH993083">
    <property type="protein sequence ID" value="EKX35865.1"/>
    <property type="molecule type" value="Genomic_DNA"/>
</dbReference>
<dbReference type="GeneID" id="17292558"/>
<dbReference type="AlphaFoldDB" id="L1IJ75"/>
<proteinExistence type="predicted"/>
<reference evidence="2 4" key="1">
    <citation type="journal article" date="2012" name="Nature">
        <title>Algal genomes reveal evolutionary mosaicism and the fate of nucleomorphs.</title>
        <authorList>
            <consortium name="DOE Joint Genome Institute"/>
            <person name="Curtis B.A."/>
            <person name="Tanifuji G."/>
            <person name="Burki F."/>
            <person name="Gruber A."/>
            <person name="Irimia M."/>
            <person name="Maruyama S."/>
            <person name="Arias M.C."/>
            <person name="Ball S.G."/>
            <person name="Gile G.H."/>
            <person name="Hirakawa Y."/>
            <person name="Hopkins J.F."/>
            <person name="Kuo A."/>
            <person name="Rensing S.A."/>
            <person name="Schmutz J."/>
            <person name="Symeonidi A."/>
            <person name="Elias M."/>
            <person name="Eveleigh R.J."/>
            <person name="Herman E.K."/>
            <person name="Klute M.J."/>
            <person name="Nakayama T."/>
            <person name="Obornik M."/>
            <person name="Reyes-Prieto A."/>
            <person name="Armbrust E.V."/>
            <person name="Aves S.J."/>
            <person name="Beiko R.G."/>
            <person name="Coutinho P."/>
            <person name="Dacks J.B."/>
            <person name="Durnford D.G."/>
            <person name="Fast N.M."/>
            <person name="Green B.R."/>
            <person name="Grisdale C.J."/>
            <person name="Hempel F."/>
            <person name="Henrissat B."/>
            <person name="Hoppner M.P."/>
            <person name="Ishida K."/>
            <person name="Kim E."/>
            <person name="Koreny L."/>
            <person name="Kroth P.G."/>
            <person name="Liu Y."/>
            <person name="Malik S.B."/>
            <person name="Maier U.G."/>
            <person name="McRose D."/>
            <person name="Mock T."/>
            <person name="Neilson J.A."/>
            <person name="Onodera N.T."/>
            <person name="Poole A.M."/>
            <person name="Pritham E.J."/>
            <person name="Richards T.A."/>
            <person name="Rocap G."/>
            <person name="Roy S.W."/>
            <person name="Sarai C."/>
            <person name="Schaack S."/>
            <person name="Shirato S."/>
            <person name="Slamovits C.H."/>
            <person name="Spencer D.F."/>
            <person name="Suzuki S."/>
            <person name="Worden A.Z."/>
            <person name="Zauner S."/>
            <person name="Barry K."/>
            <person name="Bell C."/>
            <person name="Bharti A.K."/>
            <person name="Crow J.A."/>
            <person name="Grimwood J."/>
            <person name="Kramer R."/>
            <person name="Lindquist E."/>
            <person name="Lucas S."/>
            <person name="Salamov A."/>
            <person name="McFadden G.I."/>
            <person name="Lane C.E."/>
            <person name="Keeling P.J."/>
            <person name="Gray M.W."/>
            <person name="Grigoriev I.V."/>
            <person name="Archibald J.M."/>
        </authorList>
    </citation>
    <scope>NUCLEOTIDE SEQUENCE</scope>
    <source>
        <strain evidence="2 4">CCMP2712</strain>
    </source>
</reference>
<evidence type="ECO:0000313" key="4">
    <source>
        <dbReference type="Proteomes" id="UP000011087"/>
    </source>
</evidence>
<evidence type="ECO:0000313" key="2">
    <source>
        <dbReference type="EMBL" id="EKX35865.1"/>
    </source>
</evidence>
<gene>
    <name evidence="2" type="ORF">GUITHDRAFT_146211</name>
</gene>
<evidence type="ECO:0000313" key="3">
    <source>
        <dbReference type="EnsemblProtists" id="EKX35865"/>
    </source>
</evidence>